<sequence length="276" mass="28458">MGVAENLKKLLAYLSKRGPERVLVGDLDYAGIPGKVYAPASGSGRAAVAFGHDWMTDISRYHATLRHLASWGIVVAAPNTEKGIAPNTQGFASDLETCLQILAGVKLGTGKTTVSPNKLGVVGHGMGGGAAILAAADRPALKAVVAAYPAVTTPPAEDIARLLNVPGLIIGSAENQLLDAGNPAKVALNYGGPVVYREIKKATSIGFAENAMFSVAIGMGLPKAGPREIARGLITGFLLHQLAGEKKYAGFSDNEAKGKGFDTIPHSDIASHASLI</sequence>
<dbReference type="InterPro" id="IPR029058">
    <property type="entry name" value="AB_hydrolase_fold"/>
</dbReference>
<dbReference type="AlphaFoldDB" id="U3GWP7"/>
<dbReference type="eggNOG" id="COG0412">
    <property type="taxonomic scope" value="Bacteria"/>
</dbReference>
<dbReference type="SUPFAM" id="SSF53474">
    <property type="entry name" value="alpha/beta-Hydrolases"/>
    <property type="match status" value="1"/>
</dbReference>
<dbReference type="KEGG" id="caz:CARG_08085"/>
<accession>U3GWP7</accession>
<dbReference type="STRING" id="1348662.CARG_08085"/>
<proteinExistence type="predicted"/>
<dbReference type="PANTHER" id="PTHR33428">
    <property type="entry name" value="CHLOROPHYLLASE-2, CHLOROPLASTIC"/>
    <property type="match status" value="1"/>
</dbReference>
<dbReference type="InterPro" id="IPR041127">
    <property type="entry name" value="PET_hydrolase/cutinase-like"/>
</dbReference>
<dbReference type="Gene3D" id="3.40.50.1820">
    <property type="entry name" value="alpha/beta hydrolase"/>
    <property type="match status" value="1"/>
</dbReference>
<dbReference type="HOGENOM" id="CLU_085645_0_0_11"/>
<gene>
    <name evidence="2" type="ORF">CARG_08085</name>
</gene>
<reference evidence="2 3" key="1">
    <citation type="journal article" date="2013" name="Genome Announc.">
        <title>Whole-Genome Sequence of the Clinical Strain Corynebacterium argentoratense DSM 44202, Isolated from a Human Throat Specimen.</title>
        <authorList>
            <person name="Bomholt C."/>
            <person name="Glaub A."/>
            <person name="Gravermann K."/>
            <person name="Albersmeier A."/>
            <person name="Brinkrolf K."/>
            <person name="Ruckert C."/>
            <person name="Tauch A."/>
        </authorList>
    </citation>
    <scope>NUCLEOTIDE SEQUENCE [LARGE SCALE GENOMIC DNA]</scope>
    <source>
        <strain evidence="2">DSM 44202</strain>
    </source>
</reference>
<evidence type="ECO:0000259" key="1">
    <source>
        <dbReference type="Pfam" id="PF12740"/>
    </source>
</evidence>
<name>U3GWP7_9CORY</name>
<feature type="domain" description="PET hydrolase/cutinase-like" evidence="1">
    <location>
        <begin position="34"/>
        <end position="175"/>
    </location>
</feature>
<keyword evidence="3" id="KW-1185">Reference proteome</keyword>
<dbReference type="EMBL" id="CP006365">
    <property type="protein sequence ID" value="AGU15734.1"/>
    <property type="molecule type" value="Genomic_DNA"/>
</dbReference>
<dbReference type="Proteomes" id="UP000016943">
    <property type="component" value="Chromosome"/>
</dbReference>
<evidence type="ECO:0000313" key="2">
    <source>
        <dbReference type="EMBL" id="AGU15734.1"/>
    </source>
</evidence>
<protein>
    <recommendedName>
        <fullName evidence="1">PET hydrolase/cutinase-like domain-containing protein</fullName>
    </recommendedName>
</protein>
<dbReference type="Pfam" id="PF12740">
    <property type="entry name" value="PETase"/>
    <property type="match status" value="1"/>
</dbReference>
<evidence type="ECO:0000313" key="3">
    <source>
        <dbReference type="Proteomes" id="UP000016943"/>
    </source>
</evidence>
<organism evidence="2 3">
    <name type="scientific">Corynebacterium argentoratense DSM 44202</name>
    <dbReference type="NCBI Taxonomy" id="1348662"/>
    <lineage>
        <taxon>Bacteria</taxon>
        <taxon>Bacillati</taxon>
        <taxon>Actinomycetota</taxon>
        <taxon>Actinomycetes</taxon>
        <taxon>Mycobacteriales</taxon>
        <taxon>Corynebacteriaceae</taxon>
        <taxon>Corynebacterium</taxon>
    </lineage>
</organism>
<dbReference type="PANTHER" id="PTHR33428:SF14">
    <property type="entry name" value="CARBOXYLESTERASE TYPE B DOMAIN-CONTAINING PROTEIN"/>
    <property type="match status" value="1"/>
</dbReference>
<dbReference type="PATRIC" id="fig|1348662.3.peg.1599"/>